<dbReference type="AlphaFoldDB" id="A0A836GBW9"/>
<proteinExistence type="predicted"/>
<protein>
    <recommendedName>
        <fullName evidence="5">MORN repeat-containing protein</fullName>
    </recommendedName>
</protein>
<dbReference type="Proteomes" id="UP000673552">
    <property type="component" value="Unassembled WGS sequence"/>
</dbReference>
<evidence type="ECO:0000313" key="4">
    <source>
        <dbReference type="Proteomes" id="UP000673552"/>
    </source>
</evidence>
<dbReference type="RefSeq" id="XP_067178846.1">
    <property type="nucleotide sequence ID" value="XM_067320534.1"/>
</dbReference>
<reference evidence="4" key="2">
    <citation type="journal article" date="2021" name="Sci. Data">
        <title>Chromosome-scale genome sequencing, assembly and annotation of six genomes from subfamily Leishmaniinae.</title>
        <authorList>
            <person name="Almutairi H."/>
            <person name="Urbaniak M.D."/>
            <person name="Bates M.D."/>
            <person name="Jariyapan N."/>
            <person name="Kwakye-Nuako G."/>
            <person name="Thomaz Soccol V."/>
            <person name="Al-Salem W.S."/>
            <person name="Dillon R.J."/>
            <person name="Bates P.A."/>
            <person name="Gatherer D."/>
        </authorList>
    </citation>
    <scope>NUCLEOTIDE SEQUENCE [LARGE SCALE GENOMIC DNA]</scope>
</reference>
<name>A0A836GBW9_9TRYP</name>
<dbReference type="FunFam" id="2.20.110.10:FF:000002">
    <property type="entry name" value="Phosphatidylinositol 4-phosphate 5-kinase 8"/>
    <property type="match status" value="1"/>
</dbReference>
<dbReference type="Pfam" id="PF02493">
    <property type="entry name" value="MORN"/>
    <property type="match status" value="12"/>
</dbReference>
<sequence>MEGTCLEADSPWRRRHVSPPKEATDLLVPQGAATEHMESDTVATALKSHRRTVLCGGTVSTRRASCWPRTALHAPGGYPSLIVVPSTTQGTSGPLNHLPTAGSNPTSVEPRLPAFTMTIPKDASRLLLHPLHAQRQQHLAFALSRSEQQLEELDKQGRLEMLQRQQARRTAWAQASAAAVKGMLSVWKKVNLAVEERLTSLQPEGYQTFAFPDGTAIYEGHWKNCHPHGRGCLRRSQPMNDVYEGQWFVGQRCGAGTYHSGEHRLLYQGSWLDDKLHGKGELVEPEGVYVGEFVENTLHGYGEYVYNDGHVYKGDWVCGLYEGSGTYIYPSGTKYEGGWLRGREHGRGTKWCSNGDVYIGEWMHGMPHGHGSLTSNCSTAARVTGQWRYGSLHGQATCSFADGSYYVGEWQRGRFHGRGTYESTDASGELRRYTGAYVNGKRHGYGAYTSSAVSYTGEWMQDKKEGEGSLQVRGGGTYHGRWKADVPDGEGVYVTTSGEGHHDEMHCEARDGVFTTCVDRNTEQRVDISLQGR</sequence>
<dbReference type="EMBL" id="JAFEUZ010000022">
    <property type="protein sequence ID" value="KAG5479127.1"/>
    <property type="molecule type" value="Genomic_DNA"/>
</dbReference>
<dbReference type="Gene3D" id="2.20.110.10">
    <property type="entry name" value="Histone H3 K4-specific methyltransferase SET7/9 N-terminal domain"/>
    <property type="match status" value="4"/>
</dbReference>
<feature type="region of interest" description="Disordered" evidence="2">
    <location>
        <begin position="1"/>
        <end position="23"/>
    </location>
</feature>
<dbReference type="OrthoDB" id="270720at2759"/>
<reference evidence="4" key="1">
    <citation type="journal article" date="2021" name="Microbiol. Resour. Announc.">
        <title>LGAAP: Leishmaniinae Genome Assembly and Annotation Pipeline.</title>
        <authorList>
            <person name="Almutairi H."/>
            <person name="Urbaniak M.D."/>
            <person name="Bates M.D."/>
            <person name="Jariyapan N."/>
            <person name="Kwakye-Nuako G."/>
            <person name="Thomaz-Soccol V."/>
            <person name="Al-Salem W.S."/>
            <person name="Dillon R.J."/>
            <person name="Bates P.A."/>
            <person name="Gatherer D."/>
        </authorList>
    </citation>
    <scope>NUCLEOTIDE SEQUENCE [LARGE SCALE GENOMIC DNA]</scope>
</reference>
<gene>
    <name evidence="3" type="ORF">LSCM1_02979</name>
</gene>
<dbReference type="GeneID" id="92513046"/>
<organism evidence="3 4">
    <name type="scientific">Leishmania martiniquensis</name>
    <dbReference type="NCBI Taxonomy" id="1580590"/>
    <lineage>
        <taxon>Eukaryota</taxon>
        <taxon>Discoba</taxon>
        <taxon>Euglenozoa</taxon>
        <taxon>Kinetoplastea</taxon>
        <taxon>Metakinetoplastina</taxon>
        <taxon>Trypanosomatida</taxon>
        <taxon>Trypanosomatidae</taxon>
        <taxon>Leishmaniinae</taxon>
        <taxon>Leishmania</taxon>
    </lineage>
</organism>
<dbReference type="SUPFAM" id="SSF82185">
    <property type="entry name" value="Histone H3 K4-specific methyltransferase SET7/9 N-terminal domain"/>
    <property type="match status" value="3"/>
</dbReference>
<dbReference type="InterPro" id="IPR003409">
    <property type="entry name" value="MORN"/>
</dbReference>
<dbReference type="PANTHER" id="PTHR23084">
    <property type="entry name" value="PHOSPHATIDYLINOSITOL-4-PHOSPHATE 5-KINASE RELATED"/>
    <property type="match status" value="1"/>
</dbReference>
<evidence type="ECO:0008006" key="5">
    <source>
        <dbReference type="Google" id="ProtNLM"/>
    </source>
</evidence>
<dbReference type="KEGG" id="lmat:92513046"/>
<comment type="caution">
    <text evidence="3">The sequence shown here is derived from an EMBL/GenBank/DDBJ whole genome shotgun (WGS) entry which is preliminary data.</text>
</comment>
<evidence type="ECO:0000313" key="3">
    <source>
        <dbReference type="EMBL" id="KAG5479127.1"/>
    </source>
</evidence>
<evidence type="ECO:0000256" key="1">
    <source>
        <dbReference type="ARBA" id="ARBA00022737"/>
    </source>
</evidence>
<keyword evidence="1" id="KW-0677">Repeat</keyword>
<accession>A0A836GBW9</accession>
<keyword evidence="4" id="KW-1185">Reference proteome</keyword>
<dbReference type="PANTHER" id="PTHR23084:SF263">
    <property type="entry name" value="MORN REPEAT-CONTAINING PROTEIN 1"/>
    <property type="match status" value="1"/>
</dbReference>
<evidence type="ECO:0000256" key="2">
    <source>
        <dbReference type="SAM" id="MobiDB-lite"/>
    </source>
</evidence>
<dbReference type="SMART" id="SM00698">
    <property type="entry name" value="MORN"/>
    <property type="match status" value="12"/>
</dbReference>